<gene>
    <name evidence="1" type="primary">ORF218787</name>
</gene>
<reference evidence="1" key="1">
    <citation type="submission" date="2014-12" db="EMBL/GenBank/DDBJ databases">
        <title>Insight into the proteome of Arion vulgaris.</title>
        <authorList>
            <person name="Aradska J."/>
            <person name="Bulat T."/>
            <person name="Smidak R."/>
            <person name="Sarate P."/>
            <person name="Gangsoo J."/>
            <person name="Sialana F."/>
            <person name="Bilban M."/>
            <person name="Lubec G."/>
        </authorList>
    </citation>
    <scope>NUCLEOTIDE SEQUENCE</scope>
    <source>
        <tissue evidence="1">Skin</tissue>
    </source>
</reference>
<evidence type="ECO:0000313" key="1">
    <source>
        <dbReference type="EMBL" id="CEK98464.1"/>
    </source>
</evidence>
<dbReference type="EMBL" id="HACG01051593">
    <property type="protein sequence ID" value="CEK98464.1"/>
    <property type="molecule type" value="Transcribed_RNA"/>
</dbReference>
<dbReference type="AlphaFoldDB" id="A0A0B7BZ50"/>
<proteinExistence type="predicted"/>
<sequence>MYDTGSVAPVDVALDSAGLVFSLSRFWKSELQQQMLARIMFEKTVRTRFHNKPKCNDDGPSNQSLCLLLPHTPGIMNSPSFSYSAMGRAPVIL</sequence>
<accession>A0A0B7BZ50</accession>
<name>A0A0B7BZ50_9EUPU</name>
<organism evidence="1">
    <name type="scientific">Arion vulgaris</name>
    <dbReference type="NCBI Taxonomy" id="1028688"/>
    <lineage>
        <taxon>Eukaryota</taxon>
        <taxon>Metazoa</taxon>
        <taxon>Spiralia</taxon>
        <taxon>Lophotrochozoa</taxon>
        <taxon>Mollusca</taxon>
        <taxon>Gastropoda</taxon>
        <taxon>Heterobranchia</taxon>
        <taxon>Euthyneura</taxon>
        <taxon>Panpulmonata</taxon>
        <taxon>Eupulmonata</taxon>
        <taxon>Stylommatophora</taxon>
        <taxon>Helicina</taxon>
        <taxon>Arionoidea</taxon>
        <taxon>Arionidae</taxon>
        <taxon>Arion</taxon>
    </lineage>
</organism>
<protein>
    <submittedName>
        <fullName evidence="1">Uncharacterized protein</fullName>
    </submittedName>
</protein>